<dbReference type="EC" id="1.16.1.9" evidence="3"/>
<evidence type="ECO:0000256" key="4">
    <source>
        <dbReference type="ARBA" id="ARBA00022448"/>
    </source>
</evidence>
<evidence type="ECO:0000256" key="5">
    <source>
        <dbReference type="ARBA" id="ARBA00022475"/>
    </source>
</evidence>
<dbReference type="InterPro" id="IPR013112">
    <property type="entry name" value="FAD-bd_8"/>
</dbReference>
<dbReference type="Gene3D" id="3.40.50.80">
    <property type="entry name" value="Nucleotide-binding domain of ferredoxin-NADP reductase (FNR) module"/>
    <property type="match status" value="1"/>
</dbReference>
<dbReference type="InterPro" id="IPR013130">
    <property type="entry name" value="Fe3_Rdtase_TM_dom"/>
</dbReference>
<comment type="subcellular location">
    <subcellularLocation>
        <location evidence="1">Cell membrane</location>
        <topology evidence="1">Multi-pass membrane protein</topology>
    </subcellularLocation>
</comment>
<dbReference type="SUPFAM" id="SSF52343">
    <property type="entry name" value="Ferredoxin reductase-like, C-terminal NADP-linked domain"/>
    <property type="match status" value="1"/>
</dbReference>
<keyword evidence="11 15" id="KW-0472">Membrane</keyword>
<dbReference type="InterPro" id="IPR017938">
    <property type="entry name" value="Riboflavin_synthase-like_b-brl"/>
</dbReference>
<feature type="transmembrane region" description="Helical" evidence="15">
    <location>
        <begin position="265"/>
        <end position="285"/>
    </location>
</feature>
<feature type="transmembrane region" description="Helical" evidence="15">
    <location>
        <begin position="110"/>
        <end position="129"/>
    </location>
</feature>
<dbReference type="GO" id="GO:0015677">
    <property type="term" value="P:copper ion import"/>
    <property type="evidence" value="ECO:0007669"/>
    <property type="project" value="TreeGrafter"/>
</dbReference>
<feature type="transmembrane region" description="Helical" evidence="15">
    <location>
        <begin position="141"/>
        <end position="158"/>
    </location>
</feature>
<proteinExistence type="inferred from homology"/>
<dbReference type="InterPro" id="IPR017927">
    <property type="entry name" value="FAD-bd_FR_type"/>
</dbReference>
<name>A0AAN6N1V0_9PEZI</name>
<dbReference type="PANTHER" id="PTHR32361">
    <property type="entry name" value="FERRIC/CUPRIC REDUCTASE TRANSMEMBRANE COMPONENT"/>
    <property type="match status" value="1"/>
</dbReference>
<evidence type="ECO:0000256" key="14">
    <source>
        <dbReference type="SAM" id="MobiDB-lite"/>
    </source>
</evidence>
<keyword evidence="7" id="KW-0249">Electron transport</keyword>
<dbReference type="PROSITE" id="PS51384">
    <property type="entry name" value="FAD_FR"/>
    <property type="match status" value="1"/>
</dbReference>
<feature type="compositionally biased region" description="Gly residues" evidence="14">
    <location>
        <begin position="10"/>
        <end position="25"/>
    </location>
</feature>
<dbReference type="Pfam" id="PF08022">
    <property type="entry name" value="FAD_binding_8"/>
    <property type="match status" value="1"/>
</dbReference>
<evidence type="ECO:0000256" key="15">
    <source>
        <dbReference type="SAM" id="Phobius"/>
    </source>
</evidence>
<keyword evidence="6 15" id="KW-0812">Transmembrane</keyword>
<dbReference type="EMBL" id="MU853902">
    <property type="protein sequence ID" value="KAK3935907.1"/>
    <property type="molecule type" value="Genomic_DNA"/>
</dbReference>
<dbReference type="Pfam" id="PF08030">
    <property type="entry name" value="NAD_binding_6"/>
    <property type="match status" value="1"/>
</dbReference>
<evidence type="ECO:0000256" key="6">
    <source>
        <dbReference type="ARBA" id="ARBA00022692"/>
    </source>
</evidence>
<dbReference type="GO" id="GO:0052851">
    <property type="term" value="F:ferric-chelate reductase (NADPH) activity"/>
    <property type="evidence" value="ECO:0007669"/>
    <property type="project" value="UniProtKB-EC"/>
</dbReference>
<dbReference type="CDD" id="cd06186">
    <property type="entry name" value="NOX_Duox_like_FAD_NADP"/>
    <property type="match status" value="1"/>
</dbReference>
<gene>
    <name evidence="17" type="ORF">QBC46DRAFT_421025</name>
</gene>
<comment type="caution">
    <text evidence="17">The sequence shown here is derived from an EMBL/GenBank/DDBJ whole genome shotgun (WGS) entry which is preliminary data.</text>
</comment>
<evidence type="ECO:0000256" key="1">
    <source>
        <dbReference type="ARBA" id="ARBA00004651"/>
    </source>
</evidence>
<evidence type="ECO:0000256" key="9">
    <source>
        <dbReference type="ARBA" id="ARBA00023002"/>
    </source>
</evidence>
<organism evidence="17 18">
    <name type="scientific">Diplogelasinospora grovesii</name>
    <dbReference type="NCBI Taxonomy" id="303347"/>
    <lineage>
        <taxon>Eukaryota</taxon>
        <taxon>Fungi</taxon>
        <taxon>Dikarya</taxon>
        <taxon>Ascomycota</taxon>
        <taxon>Pezizomycotina</taxon>
        <taxon>Sordariomycetes</taxon>
        <taxon>Sordariomycetidae</taxon>
        <taxon>Sordariales</taxon>
        <taxon>Diplogelasinosporaceae</taxon>
        <taxon>Diplogelasinospora</taxon>
    </lineage>
</organism>
<feature type="transmembrane region" description="Helical" evidence="15">
    <location>
        <begin position="241"/>
        <end position="259"/>
    </location>
</feature>
<feature type="transmembrane region" description="Helical" evidence="15">
    <location>
        <begin position="46"/>
        <end position="66"/>
    </location>
</feature>
<evidence type="ECO:0000256" key="3">
    <source>
        <dbReference type="ARBA" id="ARBA00012668"/>
    </source>
</evidence>
<protein>
    <recommendedName>
        <fullName evidence="3">ferric-chelate reductase (NADPH)</fullName>
        <ecNumber evidence="3">1.16.1.9</ecNumber>
    </recommendedName>
</protein>
<feature type="transmembrane region" description="Helical" evidence="15">
    <location>
        <begin position="214"/>
        <end position="234"/>
    </location>
</feature>
<reference evidence="18" key="1">
    <citation type="journal article" date="2023" name="Mol. Phylogenet. Evol.">
        <title>Genome-scale phylogeny and comparative genomics of the fungal order Sordariales.</title>
        <authorList>
            <person name="Hensen N."/>
            <person name="Bonometti L."/>
            <person name="Westerberg I."/>
            <person name="Brannstrom I.O."/>
            <person name="Guillou S."/>
            <person name="Cros-Aarteil S."/>
            <person name="Calhoun S."/>
            <person name="Haridas S."/>
            <person name="Kuo A."/>
            <person name="Mondo S."/>
            <person name="Pangilinan J."/>
            <person name="Riley R."/>
            <person name="LaButti K."/>
            <person name="Andreopoulos B."/>
            <person name="Lipzen A."/>
            <person name="Chen C."/>
            <person name="Yan M."/>
            <person name="Daum C."/>
            <person name="Ng V."/>
            <person name="Clum A."/>
            <person name="Steindorff A."/>
            <person name="Ohm R.A."/>
            <person name="Martin F."/>
            <person name="Silar P."/>
            <person name="Natvig D.O."/>
            <person name="Lalanne C."/>
            <person name="Gautier V."/>
            <person name="Ament-Velasquez S.L."/>
            <person name="Kruys A."/>
            <person name="Hutchinson M.I."/>
            <person name="Powell A.J."/>
            <person name="Barry K."/>
            <person name="Miller A.N."/>
            <person name="Grigoriev I.V."/>
            <person name="Debuchy R."/>
            <person name="Gladieux P."/>
            <person name="Hiltunen Thoren M."/>
            <person name="Johannesson H."/>
        </authorList>
    </citation>
    <scope>NUCLEOTIDE SEQUENCE [LARGE SCALE GENOMIC DNA]</scope>
    <source>
        <strain evidence="18">CBS 340.73</strain>
    </source>
</reference>
<dbReference type="Proteomes" id="UP001303473">
    <property type="component" value="Unassembled WGS sequence"/>
</dbReference>
<dbReference type="SFLD" id="SFLDS00052">
    <property type="entry name" value="Ferric_Reductase_Domain"/>
    <property type="match status" value="1"/>
</dbReference>
<dbReference type="InterPro" id="IPR051410">
    <property type="entry name" value="Ferric/Cupric_Reductase"/>
</dbReference>
<dbReference type="GO" id="GO:0005886">
    <property type="term" value="C:plasma membrane"/>
    <property type="evidence" value="ECO:0007669"/>
    <property type="project" value="UniProtKB-SubCell"/>
</dbReference>
<dbReference type="InterPro" id="IPR039261">
    <property type="entry name" value="FNR_nucleotide-bd"/>
</dbReference>
<evidence type="ECO:0000259" key="16">
    <source>
        <dbReference type="PROSITE" id="PS51384"/>
    </source>
</evidence>
<dbReference type="AlphaFoldDB" id="A0AAN6N1V0"/>
<comment type="similarity">
    <text evidence="2">Belongs to the ferric reductase (FRE) family.</text>
</comment>
<sequence length="620" mass="67892">MTGPTPSSAHGGGGQNGGGGGGGGGHGGAAQGAFFAARQAATERQLIYYAVGLCGLIGVFVFFHWTRWLLVKVPQSSRAARILGHPILLTSRLVRNVLIRKVIWFKSAGHALTILAFVAIAAAITLTNLDFSSLANWGSRFGWMALSTMALLVFLALKNTPLAFLTAFSYERLNCLHQFAGYTMFFYMVLHAAFYTAFFNNQGRLVEMFGERDQIGGIISGFAFLIAVFSAKFLRSVRYELFYVLHVSGWVVGVIALGVHQPKFASKALIITLIAAGMWVGDRIIRWTRILYNRINNEATLYALPNGGTKIVMKKVPFRAEPGKHAFVWIPAVRKFETHPFTIHKSSPVEFTVKAENGFTRDLHEYAKEHNGASVAVSIDGPYGTFPDPMGYDKILLIAGGGGATFTFGLAVNVLERMTDETRKNIMFVWAVREHGANIGEENLSWFKEQLNTLKTHAHSPNVNVDLYVTRVPSSQSSSEEGSGALSPVSPTMSPVSSMSPIRSSETAAAAAALTEKDLERAVETHVDLEKKDTITTEMNTTMNNMSSQRWEYEQHPLKAGRPDVKSLIRRAVKETPPNQRILVAACGPESLMTVVRDTTAKLIRGDGPGVELHCESFGW</sequence>
<keyword evidence="9" id="KW-0560">Oxidoreductase</keyword>
<keyword evidence="18" id="KW-1185">Reference proteome</keyword>
<keyword evidence="8 15" id="KW-1133">Transmembrane helix</keyword>
<feature type="domain" description="FAD-binding FR-type" evidence="16">
    <location>
        <begin position="277"/>
        <end position="389"/>
    </location>
</feature>
<evidence type="ECO:0000313" key="17">
    <source>
        <dbReference type="EMBL" id="KAK3935907.1"/>
    </source>
</evidence>
<dbReference type="GO" id="GO:0006826">
    <property type="term" value="P:iron ion transport"/>
    <property type="evidence" value="ECO:0007669"/>
    <property type="project" value="TreeGrafter"/>
</dbReference>
<evidence type="ECO:0000256" key="13">
    <source>
        <dbReference type="ARBA" id="ARBA00048483"/>
    </source>
</evidence>
<dbReference type="SUPFAM" id="SSF63380">
    <property type="entry name" value="Riboflavin synthase domain-like"/>
    <property type="match status" value="1"/>
</dbReference>
<keyword evidence="12" id="KW-0325">Glycoprotein</keyword>
<evidence type="ECO:0000256" key="11">
    <source>
        <dbReference type="ARBA" id="ARBA00023136"/>
    </source>
</evidence>
<dbReference type="SFLD" id="SFLDG01168">
    <property type="entry name" value="Ferric_reductase_subgroup_(FRE"/>
    <property type="match status" value="1"/>
</dbReference>
<feature type="region of interest" description="Disordered" evidence="14">
    <location>
        <begin position="1"/>
        <end position="25"/>
    </location>
</feature>
<evidence type="ECO:0000256" key="2">
    <source>
        <dbReference type="ARBA" id="ARBA00006278"/>
    </source>
</evidence>
<evidence type="ECO:0000256" key="7">
    <source>
        <dbReference type="ARBA" id="ARBA00022982"/>
    </source>
</evidence>
<feature type="region of interest" description="Disordered" evidence="14">
    <location>
        <begin position="474"/>
        <end position="504"/>
    </location>
</feature>
<feature type="transmembrane region" description="Helical" evidence="15">
    <location>
        <begin position="179"/>
        <end position="199"/>
    </location>
</feature>
<evidence type="ECO:0000313" key="18">
    <source>
        <dbReference type="Proteomes" id="UP001303473"/>
    </source>
</evidence>
<dbReference type="GO" id="GO:0006879">
    <property type="term" value="P:intracellular iron ion homeostasis"/>
    <property type="evidence" value="ECO:0007669"/>
    <property type="project" value="TreeGrafter"/>
</dbReference>
<dbReference type="InterPro" id="IPR013121">
    <property type="entry name" value="Fe_red_NAD-bd_6"/>
</dbReference>
<evidence type="ECO:0000256" key="10">
    <source>
        <dbReference type="ARBA" id="ARBA00023065"/>
    </source>
</evidence>
<keyword evidence="10" id="KW-0406">Ion transport</keyword>
<keyword evidence="5" id="KW-1003">Cell membrane</keyword>
<dbReference type="PANTHER" id="PTHR32361:SF9">
    <property type="entry name" value="FERRIC REDUCTASE TRANSMEMBRANE COMPONENT 3-RELATED"/>
    <property type="match status" value="1"/>
</dbReference>
<feature type="transmembrane region" description="Helical" evidence="15">
    <location>
        <begin position="395"/>
        <end position="415"/>
    </location>
</feature>
<accession>A0AAN6N1V0</accession>
<dbReference type="Pfam" id="PF01794">
    <property type="entry name" value="Ferric_reduct"/>
    <property type="match status" value="1"/>
</dbReference>
<evidence type="ECO:0000256" key="12">
    <source>
        <dbReference type="ARBA" id="ARBA00023180"/>
    </source>
</evidence>
<comment type="catalytic activity">
    <reaction evidence="13">
        <text>2 a Fe(II)-siderophore + NADP(+) + H(+) = 2 a Fe(III)-siderophore + NADPH</text>
        <dbReference type="Rhea" id="RHEA:28795"/>
        <dbReference type="Rhea" id="RHEA-COMP:11342"/>
        <dbReference type="Rhea" id="RHEA-COMP:11344"/>
        <dbReference type="ChEBI" id="CHEBI:15378"/>
        <dbReference type="ChEBI" id="CHEBI:29033"/>
        <dbReference type="ChEBI" id="CHEBI:29034"/>
        <dbReference type="ChEBI" id="CHEBI:57783"/>
        <dbReference type="ChEBI" id="CHEBI:58349"/>
        <dbReference type="EC" id="1.16.1.9"/>
    </reaction>
</comment>
<evidence type="ECO:0000256" key="8">
    <source>
        <dbReference type="ARBA" id="ARBA00022989"/>
    </source>
</evidence>
<keyword evidence="4" id="KW-0813">Transport</keyword>